<evidence type="ECO:0000313" key="3">
    <source>
        <dbReference type="Proteomes" id="UP000838412"/>
    </source>
</evidence>
<name>A0A8J9Z3C3_BRALA</name>
<evidence type="ECO:0000313" key="2">
    <source>
        <dbReference type="EMBL" id="CAH1246857.1"/>
    </source>
</evidence>
<proteinExistence type="predicted"/>
<feature type="region of interest" description="Disordered" evidence="1">
    <location>
        <begin position="1"/>
        <end position="33"/>
    </location>
</feature>
<dbReference type="OrthoDB" id="10451170at2759"/>
<gene>
    <name evidence="2" type="primary">Hypp7794</name>
    <name evidence="2" type="ORF">BLAG_LOCUS8733</name>
</gene>
<keyword evidence="3" id="KW-1185">Reference proteome</keyword>
<dbReference type="AlphaFoldDB" id="A0A8J9Z3C3"/>
<protein>
    <submittedName>
        <fullName evidence="2">Hypp7794 protein</fullName>
    </submittedName>
</protein>
<dbReference type="EMBL" id="OV696700">
    <property type="protein sequence ID" value="CAH1246857.1"/>
    <property type="molecule type" value="Genomic_DNA"/>
</dbReference>
<accession>A0A8J9Z3C3</accession>
<dbReference type="Proteomes" id="UP000838412">
    <property type="component" value="Chromosome 15"/>
</dbReference>
<evidence type="ECO:0000256" key="1">
    <source>
        <dbReference type="SAM" id="MobiDB-lite"/>
    </source>
</evidence>
<organism evidence="2 3">
    <name type="scientific">Branchiostoma lanceolatum</name>
    <name type="common">Common lancelet</name>
    <name type="synonym">Amphioxus lanceolatum</name>
    <dbReference type="NCBI Taxonomy" id="7740"/>
    <lineage>
        <taxon>Eukaryota</taxon>
        <taxon>Metazoa</taxon>
        <taxon>Chordata</taxon>
        <taxon>Cephalochordata</taxon>
        <taxon>Leptocardii</taxon>
        <taxon>Amphioxiformes</taxon>
        <taxon>Branchiostomatidae</taxon>
        <taxon>Branchiostoma</taxon>
    </lineage>
</organism>
<sequence length="208" mass="22923">MSVQPGEAELTFLNATPAVDTPSTEQPSETMPPLTQCPVLELCSELKKADIKPPYIIQTLGYGTQPHPPMESCNVAAQGENAKALFIKFLNLTLSGDDDLRINNDGGSRSFNTNSNKLETIKLTGTSFSIIFNPAGKRDRQFTGFQMLVYPDHIQQTQLKYCLNRALSRLPNINNNLPKPEMKNLCPVLSDEEPSLSLSIVLKDLPCT</sequence>
<reference evidence="2" key="1">
    <citation type="submission" date="2022-01" db="EMBL/GenBank/DDBJ databases">
        <authorList>
            <person name="Braso-Vives M."/>
        </authorList>
    </citation>
    <scope>NUCLEOTIDE SEQUENCE</scope>
</reference>